<evidence type="ECO:0000313" key="1">
    <source>
        <dbReference type="EMBL" id="KAJ9591815.1"/>
    </source>
</evidence>
<keyword evidence="2" id="KW-1185">Reference proteome</keyword>
<comment type="caution">
    <text evidence="1">The sequence shown here is derived from an EMBL/GenBank/DDBJ whole genome shotgun (WGS) entry which is preliminary data.</text>
</comment>
<feature type="non-terminal residue" evidence="1">
    <location>
        <position position="101"/>
    </location>
</feature>
<dbReference type="AlphaFoldDB" id="A0AAD8A355"/>
<reference evidence="1" key="2">
    <citation type="submission" date="2023-05" db="EMBL/GenBank/DDBJ databases">
        <authorList>
            <person name="Fouks B."/>
        </authorList>
    </citation>
    <scope>NUCLEOTIDE SEQUENCE</scope>
    <source>
        <strain evidence="1">Stay&amp;Tobe</strain>
        <tissue evidence="1">Testes</tissue>
    </source>
</reference>
<gene>
    <name evidence="1" type="ORF">L9F63_001632</name>
</gene>
<sequence>MPVILLDRLPLPSLKAYTIISVVLLSCSVYYAVQVTNDPNWKVNSTNANLDTTESEQNENLLPNPPDFNENVSVGYHLGQLMTFMIQEPLCIWFQRKYEGG</sequence>
<proteinExistence type="predicted"/>
<dbReference type="Proteomes" id="UP001233999">
    <property type="component" value="Unassembled WGS sequence"/>
</dbReference>
<evidence type="ECO:0000313" key="2">
    <source>
        <dbReference type="Proteomes" id="UP001233999"/>
    </source>
</evidence>
<protein>
    <submittedName>
        <fullName evidence="1">Uncharacterized protein</fullName>
    </submittedName>
</protein>
<accession>A0AAD8A355</accession>
<organism evidence="1 2">
    <name type="scientific">Diploptera punctata</name>
    <name type="common">Pacific beetle cockroach</name>
    <dbReference type="NCBI Taxonomy" id="6984"/>
    <lineage>
        <taxon>Eukaryota</taxon>
        <taxon>Metazoa</taxon>
        <taxon>Ecdysozoa</taxon>
        <taxon>Arthropoda</taxon>
        <taxon>Hexapoda</taxon>
        <taxon>Insecta</taxon>
        <taxon>Pterygota</taxon>
        <taxon>Neoptera</taxon>
        <taxon>Polyneoptera</taxon>
        <taxon>Dictyoptera</taxon>
        <taxon>Blattodea</taxon>
        <taxon>Blaberoidea</taxon>
        <taxon>Blaberidae</taxon>
        <taxon>Diplopterinae</taxon>
        <taxon>Diploptera</taxon>
    </lineage>
</organism>
<name>A0AAD8A355_DIPPU</name>
<dbReference type="EMBL" id="JASPKZ010003856">
    <property type="protein sequence ID" value="KAJ9591815.1"/>
    <property type="molecule type" value="Genomic_DNA"/>
</dbReference>
<reference evidence="1" key="1">
    <citation type="journal article" date="2023" name="IScience">
        <title>Live-bearing cockroach genome reveals convergent evolutionary mechanisms linked to viviparity in insects and beyond.</title>
        <authorList>
            <person name="Fouks B."/>
            <person name="Harrison M.C."/>
            <person name="Mikhailova A.A."/>
            <person name="Marchal E."/>
            <person name="English S."/>
            <person name="Carruthers M."/>
            <person name="Jennings E.C."/>
            <person name="Chiamaka E.L."/>
            <person name="Frigard R.A."/>
            <person name="Pippel M."/>
            <person name="Attardo G.M."/>
            <person name="Benoit J.B."/>
            <person name="Bornberg-Bauer E."/>
            <person name="Tobe S.S."/>
        </authorList>
    </citation>
    <scope>NUCLEOTIDE SEQUENCE</scope>
    <source>
        <strain evidence="1">Stay&amp;Tobe</strain>
    </source>
</reference>